<protein>
    <recommendedName>
        <fullName evidence="2">Tudor domain-containing protein</fullName>
    </recommendedName>
</protein>
<accession>A0A7R9I4H5</accession>
<dbReference type="PANTHER" id="PTHR22948:SF29">
    <property type="entry name" value="FI02030P-RELATED"/>
    <property type="match status" value="1"/>
</dbReference>
<sequence>MWSTLVARYCNDLFDTLVVDVCNTLTKTEEVIDFKQPTVETHIKNLVSDQFYLVYTSTCLATSLPPDMSLDLLNHKSGARCESSSCRASKLTPVVASYVIRVACDYPCVDLSSHLSGDRLAISPIPVSNYRAPCVSHQSFDVTLALDVLSPKIDSEACDRGTGLTLFVRQPGRVSMELFVPSEHNAANGDPTESAAMPRLRRAPQHRDTPNIKLISPDLTKTLVLGVGEENYLLSLRKFAESKRLPELQCKVFPLKHGGNVRYYSYIQVGDISCNTVDSGCMTATAAIQLAAKRVLHELSSDECAPASSGATFTQLALCRILQLVNSHPGGLWLKNIPSEYLRVYKESVPEGWKDAVCKCPLLFKEEISDHMTIVTFSDKISTPSLAPASADKKSATVKLPKGHTWNVHVTLVLTASRIYVNLIGEDLSDELVELHIMMDNFYKRSKVPPVHSPQEGNFYAAPINSEWHRVCLKKVTGPMRGILQLIDTGGEVEGELNMVWELKPIFASLPPQAVLCRLAGLEGFAQDMSLKEHISARITKKQFVAVVLSRTPCVTVMLYDTSKEEIINININMAKSISDTARFPKLQVGVRQTAYVSYVCPKEGTLYLTLEHKKYIHYMNIMFNYLMTTDNERPNIVRPSFPVDQGKMYLVSESEGSSWLRAKAKRSSQSKVEVQCIDYGKHVIVHPMQLVVLDNLSPALVNIPSQEGSTKPTAMLPTGRELNKGGGG</sequence>
<dbReference type="InterPro" id="IPR002999">
    <property type="entry name" value="Tudor"/>
</dbReference>
<dbReference type="PANTHER" id="PTHR22948">
    <property type="entry name" value="TUDOR DOMAIN CONTAINING PROTEIN"/>
    <property type="match status" value="1"/>
</dbReference>
<gene>
    <name evidence="3" type="ORF">TBIB3V08_LOCUS9396</name>
</gene>
<dbReference type="Gene3D" id="2.30.30.140">
    <property type="match status" value="2"/>
</dbReference>
<dbReference type="InterPro" id="IPR041966">
    <property type="entry name" value="LOTUS-like"/>
</dbReference>
<feature type="domain" description="Tudor" evidence="2">
    <location>
        <begin position="401"/>
        <end position="521"/>
    </location>
</feature>
<dbReference type="GO" id="GO:0005737">
    <property type="term" value="C:cytoplasm"/>
    <property type="evidence" value="ECO:0007669"/>
    <property type="project" value="UniProtKB-ARBA"/>
</dbReference>
<dbReference type="AlphaFoldDB" id="A0A7R9I4H5"/>
<name>A0A7R9I4H5_9NEOP</name>
<dbReference type="EMBL" id="OD568539">
    <property type="protein sequence ID" value="CAD7447079.1"/>
    <property type="molecule type" value="Genomic_DNA"/>
</dbReference>
<dbReference type="InterPro" id="IPR050621">
    <property type="entry name" value="Tudor_domain_containing"/>
</dbReference>
<dbReference type="InterPro" id="IPR035437">
    <property type="entry name" value="SNase_OB-fold_sf"/>
</dbReference>
<dbReference type="SUPFAM" id="SSF63748">
    <property type="entry name" value="Tudor/PWWP/MBT"/>
    <property type="match status" value="2"/>
</dbReference>
<feature type="region of interest" description="Disordered" evidence="1">
    <location>
        <begin position="707"/>
        <end position="729"/>
    </location>
</feature>
<proteinExistence type="predicted"/>
<dbReference type="Pfam" id="PF00567">
    <property type="entry name" value="TUDOR"/>
    <property type="match status" value="2"/>
</dbReference>
<feature type="domain" description="Tudor" evidence="2">
    <location>
        <begin position="594"/>
        <end position="695"/>
    </location>
</feature>
<dbReference type="Gene3D" id="3.30.420.610">
    <property type="entry name" value="LOTUS domain-like"/>
    <property type="match status" value="1"/>
</dbReference>
<evidence type="ECO:0000259" key="2">
    <source>
        <dbReference type="Pfam" id="PF00567"/>
    </source>
</evidence>
<dbReference type="CDD" id="cd20379">
    <property type="entry name" value="Tudor_dTUD-like"/>
    <property type="match status" value="1"/>
</dbReference>
<organism evidence="3">
    <name type="scientific">Timema bartmani</name>
    <dbReference type="NCBI Taxonomy" id="61472"/>
    <lineage>
        <taxon>Eukaryota</taxon>
        <taxon>Metazoa</taxon>
        <taxon>Ecdysozoa</taxon>
        <taxon>Arthropoda</taxon>
        <taxon>Hexapoda</taxon>
        <taxon>Insecta</taxon>
        <taxon>Pterygota</taxon>
        <taxon>Neoptera</taxon>
        <taxon>Polyneoptera</taxon>
        <taxon>Phasmatodea</taxon>
        <taxon>Timematodea</taxon>
        <taxon>Timematoidea</taxon>
        <taxon>Timematidae</taxon>
        <taxon>Timema</taxon>
    </lineage>
</organism>
<dbReference type="Gene3D" id="2.40.50.90">
    <property type="match status" value="1"/>
</dbReference>
<evidence type="ECO:0000256" key="1">
    <source>
        <dbReference type="SAM" id="MobiDB-lite"/>
    </source>
</evidence>
<reference evidence="3" key="1">
    <citation type="submission" date="2020-11" db="EMBL/GenBank/DDBJ databases">
        <authorList>
            <person name="Tran Van P."/>
        </authorList>
    </citation>
    <scope>NUCLEOTIDE SEQUENCE</scope>
</reference>
<evidence type="ECO:0000313" key="3">
    <source>
        <dbReference type="EMBL" id="CAD7447079.1"/>
    </source>
</evidence>